<sequence length="234" mass="27197">MPQKYRKLFSGRERTSTHLLWLWILIPLIAQGHSYFMSDSKAVLQGCKDQWTLQENQRVPQLFQMTVCLDVRLLTAGKWMAFSYTTPHSPYYDLALQGDSDAVYAWLLGVQHRFPVQLALKCWHRLCLRIDSLRNGFSLTISSSQETHERTVIAHAMRPNGKLQLGCQPWEIFPGTTTATMELYLFRMWGDVREHALCEDGTIVGWDTSMWRISQAQTWVQDDTLYCGEHNKHD</sequence>
<reference evidence="1 2" key="1">
    <citation type="journal article" date="2022" name="bioRxiv">
        <title>An ancient truncated duplication of the anti-Mullerian hormone receptor type 2 gene is a potential conserved master sex determinant in the Pangasiidae catfish family.</title>
        <authorList>
            <person name="Wen M."/>
            <person name="Pan Q."/>
            <person name="Jouanno E."/>
            <person name="Montfort J."/>
            <person name="Zahm M."/>
            <person name="Cabau C."/>
            <person name="Klopp C."/>
            <person name="Iampietro C."/>
            <person name="Roques C."/>
            <person name="Bouchez O."/>
            <person name="Castinel A."/>
            <person name="Donnadieu C."/>
            <person name="Parrinello H."/>
            <person name="Poncet C."/>
            <person name="Belmonte E."/>
            <person name="Gautier V."/>
            <person name="Avarre J.-C."/>
            <person name="Dugue R."/>
            <person name="Gustiano R."/>
            <person name="Ha T.T.T."/>
            <person name="Campet M."/>
            <person name="Sriphairoj K."/>
            <person name="Ribolli J."/>
            <person name="de Almeida F.L."/>
            <person name="Desvignes T."/>
            <person name="Postlethwait J.H."/>
            <person name="Bucao C.F."/>
            <person name="Robinson-Rechavi M."/>
            <person name="Bobe J."/>
            <person name="Herpin A."/>
            <person name="Guiguen Y."/>
        </authorList>
    </citation>
    <scope>NUCLEOTIDE SEQUENCE [LARGE SCALE GENOMIC DNA]</scope>
    <source>
        <strain evidence="1">YG-Dec2019</strain>
    </source>
</reference>
<comment type="caution">
    <text evidence="1">The sequence shown here is derived from an EMBL/GenBank/DDBJ whole genome shotgun (WGS) entry which is preliminary data.</text>
</comment>
<accession>A0ACC5XM81</accession>
<protein>
    <submittedName>
        <fullName evidence="1">Uncharacterized protein</fullName>
    </submittedName>
</protein>
<proteinExistence type="predicted"/>
<dbReference type="Proteomes" id="UP000829447">
    <property type="component" value="Linkage Group LG22"/>
</dbReference>
<keyword evidence="2" id="KW-1185">Reference proteome</keyword>
<name>A0ACC5XM81_PANGG</name>
<evidence type="ECO:0000313" key="1">
    <source>
        <dbReference type="EMBL" id="MCI4391665.1"/>
    </source>
</evidence>
<dbReference type="EMBL" id="CM040475">
    <property type="protein sequence ID" value="MCI4391665.1"/>
    <property type="molecule type" value="Genomic_DNA"/>
</dbReference>
<evidence type="ECO:0000313" key="2">
    <source>
        <dbReference type="Proteomes" id="UP000829447"/>
    </source>
</evidence>
<gene>
    <name evidence="1" type="ORF">PGIGA_G00136860</name>
</gene>
<organism evidence="1 2">
    <name type="scientific">Pangasianodon gigas</name>
    <name type="common">Mekong giant catfish</name>
    <name type="synonym">Pangasius gigas</name>
    <dbReference type="NCBI Taxonomy" id="30993"/>
    <lineage>
        <taxon>Eukaryota</taxon>
        <taxon>Metazoa</taxon>
        <taxon>Chordata</taxon>
        <taxon>Craniata</taxon>
        <taxon>Vertebrata</taxon>
        <taxon>Euteleostomi</taxon>
        <taxon>Actinopterygii</taxon>
        <taxon>Neopterygii</taxon>
        <taxon>Teleostei</taxon>
        <taxon>Ostariophysi</taxon>
        <taxon>Siluriformes</taxon>
        <taxon>Pangasiidae</taxon>
        <taxon>Pangasianodon</taxon>
    </lineage>
</organism>